<evidence type="ECO:0000256" key="7">
    <source>
        <dbReference type="ARBA" id="ARBA00023203"/>
    </source>
</evidence>
<feature type="compositionally biased region" description="Basic and acidic residues" evidence="11">
    <location>
        <begin position="580"/>
        <end position="601"/>
    </location>
</feature>
<dbReference type="Gene3D" id="6.10.140.1750">
    <property type="match status" value="1"/>
</dbReference>
<feature type="region of interest" description="Disordered" evidence="11">
    <location>
        <begin position="449"/>
        <end position="526"/>
    </location>
</feature>
<sequence length="757" mass="84748">MENRIAEEEEQLPPVVSDNVSSSSTPPSRRKGKFPGFGKIFKPWKWRKKKSSEKFKEASAVLDRKLSVRQSRAELIKKGVLKEIPEQDGDITTQNSALKNGHTVPVGNLPVSEDVKSTAEGEKRNSVSKPPVEVEAEPEKRLNLPKAVTVEEPRRIREMAERRPVSELPPREHPYKQPLLPPKRPLSAPIPEAGEGQGQARAPLAPITIATKPTIPLASSSISTSSSSTFTTATNSTTTTTTTTTTNTTVPAKQPPVPPPKPNRNSNPLFAELTQALGPSSAARLSKQSPLLPHKRISFNVNVNEVSSCAKDLPELEELCQQPPSPPLPTHVPPAPDGATQQPPAKPPGRTIPPALSLTQPNLQSDKDRTAAELERLRLSQPPSDDYPELLPTRQSQIPLHIMIQQALCSPRPVLSATEGSNSAQALLFDSSFEDASKNKALQVTLQKLKCPSDEETTEDEEEEEPSPERRNFPSFLPSVVIIPELERQEEEETTDSDEDGPVLYKDDYDEDEDEEDDQASSLANKVKRKDTLALKLSNRPTKQRLIEKNILPQQSDQERMELRQQIGTELIRRLSQRPTAEELEQRNILKQKDDEQHQAEKREIKRRLTRKLSARPTVAELQARNILRFHEYVEVTDAYDYDRRAEKPWTKLTPADKAAIRKELNEFKSTEMEVHEESRMYTRYRLHSFPHSLSLALSISLTLSLAHTLTHTLSHTHSLSDSLTLSISHTFILLLFTHTHSCSLSLTLCHFLSHSV</sequence>
<dbReference type="Pfam" id="PF02755">
    <property type="entry name" value="RPEL"/>
    <property type="match status" value="3"/>
</dbReference>
<evidence type="ECO:0000313" key="13">
    <source>
        <dbReference type="Proteomes" id="UP000314986"/>
    </source>
</evidence>
<keyword evidence="7 10" id="KW-0009">Actin-binding</keyword>
<feature type="compositionally biased region" description="Basic and acidic residues" evidence="11">
    <location>
        <begin position="161"/>
        <end position="175"/>
    </location>
</feature>
<dbReference type="GO" id="GO:0005737">
    <property type="term" value="C:cytoplasm"/>
    <property type="evidence" value="ECO:0007669"/>
    <property type="project" value="UniProtKB-SubCell"/>
</dbReference>
<feature type="compositionally biased region" description="Acidic residues" evidence="11">
    <location>
        <begin position="488"/>
        <end position="501"/>
    </location>
</feature>
<dbReference type="SMART" id="SM00707">
    <property type="entry name" value="RPEL"/>
    <property type="match status" value="4"/>
</dbReference>
<dbReference type="GO" id="GO:0001843">
    <property type="term" value="P:neural tube closure"/>
    <property type="evidence" value="ECO:0007669"/>
    <property type="project" value="UniProtKB-UniRule"/>
</dbReference>
<dbReference type="STRING" id="7868.ENSCMIP00000042436"/>
<reference evidence="12" key="4">
    <citation type="submission" date="2025-08" db="UniProtKB">
        <authorList>
            <consortium name="Ensembl"/>
        </authorList>
    </citation>
    <scope>IDENTIFICATION</scope>
</reference>
<dbReference type="GeneTree" id="ENSGT00940000157582"/>
<evidence type="ECO:0000256" key="3">
    <source>
        <dbReference type="ARBA" id="ARBA00022473"/>
    </source>
</evidence>
<accession>A0A4W3JT87</accession>
<dbReference type="PANTHER" id="PTHR12751">
    <property type="entry name" value="PHOSPHATASE AND ACTIN REGULATOR PHACTR"/>
    <property type="match status" value="1"/>
</dbReference>
<feature type="compositionally biased region" description="Low complexity" evidence="11">
    <location>
        <begin position="219"/>
        <end position="252"/>
    </location>
</feature>
<comment type="subcellular location">
    <subcellularLocation>
        <location evidence="10">Cytoplasm</location>
    </subcellularLocation>
    <subcellularLocation>
        <location evidence="10">Cell projection</location>
        <location evidence="10">Lamellipodium</location>
    </subcellularLocation>
</comment>
<keyword evidence="4 10" id="KW-0963">Cytoplasm</keyword>
<protein>
    <recommendedName>
        <fullName evidence="10">Phosphatase and actin regulator 4</fullName>
    </recommendedName>
</protein>
<evidence type="ECO:0000256" key="11">
    <source>
        <dbReference type="SAM" id="MobiDB-lite"/>
    </source>
</evidence>
<feature type="compositionally biased region" description="Pro residues" evidence="11">
    <location>
        <begin position="323"/>
        <end position="336"/>
    </location>
</feature>
<dbReference type="GO" id="GO:0048484">
    <property type="term" value="P:enteric nervous system development"/>
    <property type="evidence" value="ECO:0007669"/>
    <property type="project" value="UniProtKB-UniRule"/>
</dbReference>
<keyword evidence="6 10" id="KW-0524">Neurogenesis</keyword>
<reference evidence="13" key="1">
    <citation type="journal article" date="2006" name="Science">
        <title>Ancient noncoding elements conserved in the human genome.</title>
        <authorList>
            <person name="Venkatesh B."/>
            <person name="Kirkness E.F."/>
            <person name="Loh Y.H."/>
            <person name="Halpern A.L."/>
            <person name="Lee A.P."/>
            <person name="Johnson J."/>
            <person name="Dandona N."/>
            <person name="Viswanathan L.D."/>
            <person name="Tay A."/>
            <person name="Venter J.C."/>
            <person name="Strausberg R.L."/>
            <person name="Brenner S."/>
        </authorList>
    </citation>
    <scope>NUCLEOTIDE SEQUENCE [LARGE SCALE GENOMIC DNA]</scope>
</reference>
<evidence type="ECO:0000256" key="5">
    <source>
        <dbReference type="ARBA" id="ARBA00022737"/>
    </source>
</evidence>
<keyword evidence="8 10" id="KW-0966">Cell projection</keyword>
<feature type="compositionally biased region" description="Basic and acidic residues" evidence="11">
    <location>
        <begin position="365"/>
        <end position="378"/>
    </location>
</feature>
<feature type="compositionally biased region" description="Pro residues" evidence="11">
    <location>
        <begin position="253"/>
        <end position="262"/>
    </location>
</feature>
<dbReference type="PROSITE" id="PS51073">
    <property type="entry name" value="RPEL"/>
    <property type="match status" value="4"/>
</dbReference>
<feature type="compositionally biased region" description="Low complexity" evidence="11">
    <location>
        <begin position="13"/>
        <end position="27"/>
    </location>
</feature>
<feature type="region of interest" description="Disordered" evidence="11">
    <location>
        <begin position="87"/>
        <end position="147"/>
    </location>
</feature>
<gene>
    <name evidence="12" type="primary">phactr4b</name>
</gene>
<name>A0A4W3JT87_CALMI</name>
<dbReference type="GO" id="GO:0061386">
    <property type="term" value="P:closure of optic fissure"/>
    <property type="evidence" value="ECO:0007669"/>
    <property type="project" value="UniProtKB-UniRule"/>
</dbReference>
<comment type="function">
    <text evidence="10">Regulator of protein phosphatase 1 (PP1) required for neural tube and optic fissure closure, and enteric neural crest cell (ENCCs) migration during development. Acts as an activator of PP1. During neural tube closure, localizes to the ventral neural tube and activates PP1, leading to down-regulate cell proliferation within cranial neural tissue and the neural retina. Also acts as a regulator of migration of enteric neural crest cells (ENCCs) by activating PP1, leading to repression of the integrin signaling through the rho/rock pathway.</text>
</comment>
<feature type="region of interest" description="Disordered" evidence="11">
    <location>
        <begin position="319"/>
        <end position="391"/>
    </location>
</feature>
<proteinExistence type="inferred from homology"/>
<dbReference type="GO" id="GO:0072542">
    <property type="term" value="F:protein phosphatase activator activity"/>
    <property type="evidence" value="ECO:0007669"/>
    <property type="project" value="UniProtKB-UniRule"/>
</dbReference>
<dbReference type="GO" id="GO:0007266">
    <property type="term" value="P:Rho protein signal transduction"/>
    <property type="evidence" value="ECO:0007669"/>
    <property type="project" value="UniProtKB-UniRule"/>
</dbReference>
<feature type="compositionally biased region" description="Basic and acidic residues" evidence="11">
    <location>
        <begin position="113"/>
        <end position="125"/>
    </location>
</feature>
<dbReference type="Ensembl" id="ENSCMIT00000043054.1">
    <property type="protein sequence ID" value="ENSCMIP00000042436.1"/>
    <property type="gene ID" value="ENSCMIG00000017646.1"/>
</dbReference>
<feature type="region of interest" description="Disordered" evidence="11">
    <location>
        <begin position="578"/>
        <end position="601"/>
    </location>
</feature>
<evidence type="ECO:0000256" key="8">
    <source>
        <dbReference type="ARBA" id="ARBA00023273"/>
    </source>
</evidence>
<evidence type="ECO:0000313" key="12">
    <source>
        <dbReference type="Ensembl" id="ENSCMIP00000042436.1"/>
    </source>
</evidence>
<dbReference type="GO" id="GO:0003779">
    <property type="term" value="F:actin binding"/>
    <property type="evidence" value="ECO:0007669"/>
    <property type="project" value="UniProtKB-UniRule"/>
</dbReference>
<feature type="repeat" description="RPEL" evidence="9">
    <location>
        <begin position="60"/>
        <end position="85"/>
    </location>
</feature>
<feature type="repeat" description="RPEL" evidence="9">
    <location>
        <begin position="607"/>
        <end position="632"/>
    </location>
</feature>
<evidence type="ECO:0000256" key="1">
    <source>
        <dbReference type="ARBA" id="ARBA00009795"/>
    </source>
</evidence>
<dbReference type="GO" id="GO:0008157">
    <property type="term" value="F:protein phosphatase 1 binding"/>
    <property type="evidence" value="ECO:0007669"/>
    <property type="project" value="UniProtKB-UniRule"/>
</dbReference>
<feature type="compositionally biased region" description="Acidic residues" evidence="11">
    <location>
        <begin position="508"/>
        <end position="519"/>
    </location>
</feature>
<feature type="repeat" description="RPEL" evidence="9">
    <location>
        <begin position="531"/>
        <end position="556"/>
    </location>
</feature>
<feature type="region of interest" description="Disordered" evidence="11">
    <location>
        <begin position="218"/>
        <end position="292"/>
    </location>
</feature>
<dbReference type="Proteomes" id="UP000314986">
    <property type="component" value="Unassembled WGS sequence"/>
</dbReference>
<feature type="repeat" description="RPEL" evidence="9">
    <location>
        <begin position="569"/>
        <end position="594"/>
    </location>
</feature>
<reference evidence="13" key="2">
    <citation type="journal article" date="2007" name="PLoS Biol.">
        <title>Survey sequencing and comparative analysis of the elephant shark (Callorhinchus milii) genome.</title>
        <authorList>
            <person name="Venkatesh B."/>
            <person name="Kirkness E.F."/>
            <person name="Loh Y.H."/>
            <person name="Halpern A.L."/>
            <person name="Lee A.P."/>
            <person name="Johnson J."/>
            <person name="Dandona N."/>
            <person name="Viswanathan L.D."/>
            <person name="Tay A."/>
            <person name="Venter J.C."/>
            <person name="Strausberg R.L."/>
            <person name="Brenner S."/>
        </authorList>
    </citation>
    <scope>NUCLEOTIDE SEQUENCE [LARGE SCALE GENOMIC DNA]</scope>
</reference>
<feature type="region of interest" description="Disordered" evidence="11">
    <location>
        <begin position="1"/>
        <end position="36"/>
    </location>
</feature>
<evidence type="ECO:0000256" key="9">
    <source>
        <dbReference type="PROSITE-ProRule" id="PRU00401"/>
    </source>
</evidence>
<organism evidence="12 13">
    <name type="scientific">Callorhinchus milii</name>
    <name type="common">Ghost shark</name>
    <dbReference type="NCBI Taxonomy" id="7868"/>
    <lineage>
        <taxon>Eukaryota</taxon>
        <taxon>Metazoa</taxon>
        <taxon>Chordata</taxon>
        <taxon>Craniata</taxon>
        <taxon>Vertebrata</taxon>
        <taxon>Chondrichthyes</taxon>
        <taxon>Holocephali</taxon>
        <taxon>Chimaeriformes</taxon>
        <taxon>Callorhinchidae</taxon>
        <taxon>Callorhinchus</taxon>
    </lineage>
</organism>
<dbReference type="InterPro" id="IPR004018">
    <property type="entry name" value="RPEL_repeat"/>
</dbReference>
<dbReference type="Gene3D" id="6.10.140.2130">
    <property type="match status" value="1"/>
</dbReference>
<reference evidence="13" key="3">
    <citation type="journal article" date="2014" name="Nature">
        <title>Elephant shark genome provides unique insights into gnathostome evolution.</title>
        <authorList>
            <consortium name="International Elephant Shark Genome Sequencing Consortium"/>
            <person name="Venkatesh B."/>
            <person name="Lee A.P."/>
            <person name="Ravi V."/>
            <person name="Maurya A.K."/>
            <person name="Lian M.M."/>
            <person name="Swann J.B."/>
            <person name="Ohta Y."/>
            <person name="Flajnik M.F."/>
            <person name="Sutoh Y."/>
            <person name="Kasahara M."/>
            <person name="Hoon S."/>
            <person name="Gangu V."/>
            <person name="Roy S.W."/>
            <person name="Irimia M."/>
            <person name="Korzh V."/>
            <person name="Kondrychyn I."/>
            <person name="Lim Z.W."/>
            <person name="Tay B.H."/>
            <person name="Tohari S."/>
            <person name="Kong K.W."/>
            <person name="Ho S."/>
            <person name="Lorente-Galdos B."/>
            <person name="Quilez J."/>
            <person name="Marques-Bonet T."/>
            <person name="Raney B.J."/>
            <person name="Ingham P.W."/>
            <person name="Tay A."/>
            <person name="Hillier L.W."/>
            <person name="Minx P."/>
            <person name="Boehm T."/>
            <person name="Wilson R.K."/>
            <person name="Brenner S."/>
            <person name="Warren W.C."/>
        </authorList>
    </citation>
    <scope>NUCLEOTIDE SEQUENCE [LARGE SCALE GENOMIC DNA]</scope>
</reference>
<dbReference type="GO" id="GO:0051726">
    <property type="term" value="P:regulation of cell cycle"/>
    <property type="evidence" value="ECO:0007669"/>
    <property type="project" value="UniProtKB-UniRule"/>
</dbReference>
<keyword evidence="3 10" id="KW-0217">Developmental protein</keyword>
<evidence type="ECO:0000256" key="6">
    <source>
        <dbReference type="ARBA" id="ARBA00022902"/>
    </source>
</evidence>
<feature type="compositionally biased region" description="Acidic residues" evidence="11">
    <location>
        <begin position="454"/>
        <end position="466"/>
    </location>
</feature>
<dbReference type="FunCoup" id="A0A4W3JT87">
    <property type="interactions" value="362"/>
</dbReference>
<evidence type="ECO:0000256" key="2">
    <source>
        <dbReference type="ARBA" id="ARBA00011844"/>
    </source>
</evidence>
<evidence type="ECO:0000256" key="10">
    <source>
        <dbReference type="RuleBase" id="RU367131"/>
    </source>
</evidence>
<dbReference type="AlphaFoldDB" id="A0A4W3JT87"/>
<reference evidence="12" key="5">
    <citation type="submission" date="2025-09" db="UniProtKB">
        <authorList>
            <consortium name="Ensembl"/>
        </authorList>
    </citation>
    <scope>IDENTIFICATION</scope>
</reference>
<dbReference type="GO" id="GO:2001045">
    <property type="term" value="P:negative regulation of integrin-mediated signaling pathway"/>
    <property type="evidence" value="ECO:0007669"/>
    <property type="project" value="UniProtKB-UniRule"/>
</dbReference>
<dbReference type="GO" id="GO:0030036">
    <property type="term" value="P:actin cytoskeleton organization"/>
    <property type="evidence" value="ECO:0007669"/>
    <property type="project" value="UniProtKB-UniRule"/>
</dbReference>
<feature type="region of interest" description="Disordered" evidence="11">
    <location>
        <begin position="161"/>
        <end position="200"/>
    </location>
</feature>
<evidence type="ECO:0000256" key="4">
    <source>
        <dbReference type="ARBA" id="ARBA00022490"/>
    </source>
</evidence>
<keyword evidence="5" id="KW-0677">Repeat</keyword>
<dbReference type="PANTHER" id="PTHR12751:SF4">
    <property type="entry name" value="PHOSPHATASE AND ACTIN REGULATOR 4"/>
    <property type="match status" value="1"/>
</dbReference>
<dbReference type="GO" id="GO:0030027">
    <property type="term" value="C:lamellipodium"/>
    <property type="evidence" value="ECO:0007669"/>
    <property type="project" value="UniProtKB-SubCell"/>
</dbReference>
<keyword evidence="13" id="KW-1185">Reference proteome</keyword>
<comment type="subunit">
    <text evidence="2 10">Binds PPP1CA and actin.</text>
</comment>
<dbReference type="GO" id="GO:0001755">
    <property type="term" value="P:neural crest cell migration"/>
    <property type="evidence" value="ECO:0007669"/>
    <property type="project" value="UniProtKB-UniRule"/>
</dbReference>
<dbReference type="InParanoid" id="A0A4W3JT87"/>
<comment type="similarity">
    <text evidence="1 10">Belongs to the phosphatase and actin regulator family.</text>
</comment>